<evidence type="ECO:0000313" key="3">
    <source>
        <dbReference type="EMBL" id="KAK8483579.1"/>
    </source>
</evidence>
<evidence type="ECO:0000313" key="4">
    <source>
        <dbReference type="EMBL" id="KAK8490241.1"/>
    </source>
</evidence>
<protein>
    <recommendedName>
        <fullName evidence="2">Reverse transcriptase zinc-binding domain-containing protein</fullName>
    </recommendedName>
</protein>
<accession>A0ABR1ZS96</accession>
<dbReference type="InterPro" id="IPR026960">
    <property type="entry name" value="RVT-Znf"/>
</dbReference>
<proteinExistence type="predicted"/>
<feature type="signal peptide" evidence="1">
    <location>
        <begin position="1"/>
        <end position="21"/>
    </location>
</feature>
<feature type="chain" id="PRO_5045031540" description="Reverse transcriptase zinc-binding domain-containing protein" evidence="1">
    <location>
        <begin position="22"/>
        <end position="139"/>
    </location>
</feature>
<sequence>MTASRAWNVPLLLHIFPPTVAHHIFSIRCHEANDREDFCRWRWGPDFSIKDAYERCVLHTLEPPSTHWKVIWSLPVTQRIRVFLWLSLRQKLLTNMERNRRGLTNNAGCLRCGLDESVTHVYVIAFMPDRLGILLSRAS</sequence>
<keyword evidence="5" id="KW-1185">Reference proteome</keyword>
<keyword evidence="1" id="KW-0732">Signal</keyword>
<evidence type="ECO:0000256" key="1">
    <source>
        <dbReference type="SAM" id="SignalP"/>
    </source>
</evidence>
<evidence type="ECO:0000259" key="2">
    <source>
        <dbReference type="Pfam" id="PF13966"/>
    </source>
</evidence>
<dbReference type="Proteomes" id="UP001396334">
    <property type="component" value="Unassembled WGS sequence"/>
</dbReference>
<organism evidence="3 5">
    <name type="scientific">Hibiscus sabdariffa</name>
    <name type="common">roselle</name>
    <dbReference type="NCBI Taxonomy" id="183260"/>
    <lineage>
        <taxon>Eukaryota</taxon>
        <taxon>Viridiplantae</taxon>
        <taxon>Streptophyta</taxon>
        <taxon>Embryophyta</taxon>
        <taxon>Tracheophyta</taxon>
        <taxon>Spermatophyta</taxon>
        <taxon>Magnoliopsida</taxon>
        <taxon>eudicotyledons</taxon>
        <taxon>Gunneridae</taxon>
        <taxon>Pentapetalae</taxon>
        <taxon>rosids</taxon>
        <taxon>malvids</taxon>
        <taxon>Malvales</taxon>
        <taxon>Malvaceae</taxon>
        <taxon>Malvoideae</taxon>
        <taxon>Hibiscus</taxon>
    </lineage>
</organism>
<dbReference type="EMBL" id="JBBPBN010000288">
    <property type="protein sequence ID" value="KAK8490241.1"/>
    <property type="molecule type" value="Genomic_DNA"/>
</dbReference>
<comment type="caution">
    <text evidence="3">The sequence shown here is derived from an EMBL/GenBank/DDBJ whole genome shotgun (WGS) entry which is preliminary data.</text>
</comment>
<dbReference type="Pfam" id="PF13966">
    <property type="entry name" value="zf-RVT"/>
    <property type="match status" value="1"/>
</dbReference>
<name>A0ABR1ZS96_9ROSI</name>
<dbReference type="EMBL" id="JBBPBN010000641">
    <property type="protein sequence ID" value="KAK8483579.1"/>
    <property type="molecule type" value="Genomic_DNA"/>
</dbReference>
<feature type="domain" description="Reverse transcriptase zinc-binding" evidence="2">
    <location>
        <begin position="47"/>
        <end position="123"/>
    </location>
</feature>
<evidence type="ECO:0000313" key="5">
    <source>
        <dbReference type="Proteomes" id="UP001396334"/>
    </source>
</evidence>
<reference evidence="3 5" key="1">
    <citation type="journal article" date="2024" name="G3 (Bethesda)">
        <title>Genome assembly of Hibiscus sabdariffa L. provides insights into metabolisms of medicinal natural products.</title>
        <authorList>
            <person name="Kim T."/>
        </authorList>
    </citation>
    <scope>NUCLEOTIDE SEQUENCE [LARGE SCALE GENOMIC DNA]</scope>
    <source>
        <strain evidence="3">TK-2024</strain>
        <tissue evidence="3">Old leaves</tissue>
    </source>
</reference>
<gene>
    <name evidence="4" type="ORF">V6N11_047206</name>
    <name evidence="3" type="ORF">V6N11_081689</name>
</gene>